<dbReference type="InterPro" id="IPR000197">
    <property type="entry name" value="Znf_TAZ"/>
</dbReference>
<evidence type="ECO:0000259" key="14">
    <source>
        <dbReference type="PROSITE" id="PS50134"/>
    </source>
</evidence>
<comment type="subcellular location">
    <subcellularLocation>
        <location evidence="2">Nucleus</location>
    </subcellularLocation>
</comment>
<keyword evidence="5" id="KW-0479">Metal-binding</keyword>
<keyword evidence="4" id="KW-0808">Transferase</keyword>
<keyword evidence="17" id="KW-1185">Reference proteome</keyword>
<dbReference type="Pfam" id="PF12174">
    <property type="entry name" value="RST"/>
    <property type="match status" value="1"/>
</dbReference>
<gene>
    <name evidence="16" type="ORF">AB1Y20_004880</name>
</gene>
<dbReference type="GO" id="GO:0031490">
    <property type="term" value="F:chromatin DNA binding"/>
    <property type="evidence" value="ECO:0007669"/>
    <property type="project" value="TreeGrafter"/>
</dbReference>
<keyword evidence="11" id="KW-0539">Nucleus</keyword>
<dbReference type="SUPFAM" id="SSF57903">
    <property type="entry name" value="FYVE/PHD zinc finger"/>
    <property type="match status" value="1"/>
</dbReference>
<dbReference type="PROSITE" id="PS51727">
    <property type="entry name" value="CBP_P300_HAT"/>
    <property type="match status" value="1"/>
</dbReference>
<dbReference type="GO" id="GO:0045944">
    <property type="term" value="P:positive regulation of transcription by RNA polymerase II"/>
    <property type="evidence" value="ECO:0007669"/>
    <property type="project" value="TreeGrafter"/>
</dbReference>
<evidence type="ECO:0000256" key="11">
    <source>
        <dbReference type="ARBA" id="ARBA00023242"/>
    </source>
</evidence>
<name>A0AB34IXX2_PRYPA</name>
<feature type="compositionally biased region" description="Polar residues" evidence="13">
    <location>
        <begin position="1042"/>
        <end position="1052"/>
    </location>
</feature>
<feature type="domain" description="TAZ-type" evidence="14">
    <location>
        <begin position="374"/>
        <end position="456"/>
    </location>
</feature>
<keyword evidence="6" id="KW-0863">Zinc-finger</keyword>
<evidence type="ECO:0000256" key="4">
    <source>
        <dbReference type="ARBA" id="ARBA00022679"/>
    </source>
</evidence>
<dbReference type="EC" id="2.3.1.48" evidence="3"/>
<dbReference type="InterPro" id="IPR011011">
    <property type="entry name" value="Znf_FYVE_PHD"/>
</dbReference>
<dbReference type="PANTHER" id="PTHR13808">
    <property type="entry name" value="CBP/P300-RELATED"/>
    <property type="match status" value="1"/>
</dbReference>
<evidence type="ECO:0000256" key="13">
    <source>
        <dbReference type="SAM" id="MobiDB-lite"/>
    </source>
</evidence>
<keyword evidence="7" id="KW-0862">Zinc</keyword>
<dbReference type="SMART" id="SM01250">
    <property type="entry name" value="KAT11"/>
    <property type="match status" value="1"/>
</dbReference>
<feature type="region of interest" description="Disordered" evidence="13">
    <location>
        <begin position="182"/>
        <end position="230"/>
    </location>
</feature>
<dbReference type="GO" id="GO:0000123">
    <property type="term" value="C:histone acetyltransferase complex"/>
    <property type="evidence" value="ECO:0007669"/>
    <property type="project" value="TreeGrafter"/>
</dbReference>
<comment type="function">
    <text evidence="1">Acetyltransferase enzyme. Acetylates histones, giving a specific tag for transcriptional activation.</text>
</comment>
<dbReference type="PANTHER" id="PTHR13808:SF1">
    <property type="entry name" value="HISTONE ACETYLTRANSFERASE"/>
    <property type="match status" value="1"/>
</dbReference>
<evidence type="ECO:0000256" key="12">
    <source>
        <dbReference type="ARBA" id="ARBA00048017"/>
    </source>
</evidence>
<dbReference type="GO" id="GO:0008270">
    <property type="term" value="F:zinc ion binding"/>
    <property type="evidence" value="ECO:0007669"/>
    <property type="project" value="UniProtKB-KW"/>
</dbReference>
<protein>
    <recommendedName>
        <fullName evidence="3">histone acetyltransferase</fullName>
        <ecNumber evidence="3">2.3.1.48</ecNumber>
    </recommendedName>
</protein>
<keyword evidence="9" id="KW-0805">Transcription regulation</keyword>
<evidence type="ECO:0000256" key="3">
    <source>
        <dbReference type="ARBA" id="ARBA00013184"/>
    </source>
</evidence>
<evidence type="ECO:0000259" key="15">
    <source>
        <dbReference type="PROSITE" id="PS51727"/>
    </source>
</evidence>
<comment type="caution">
    <text evidence="16">The sequence shown here is derived from an EMBL/GenBank/DDBJ whole genome shotgun (WGS) entry which is preliminary data.</text>
</comment>
<dbReference type="GO" id="GO:0003713">
    <property type="term" value="F:transcription coactivator activity"/>
    <property type="evidence" value="ECO:0007669"/>
    <property type="project" value="TreeGrafter"/>
</dbReference>
<comment type="catalytic activity">
    <reaction evidence="12">
        <text>L-lysyl-[protein] + acetyl-CoA = N(6)-acetyl-L-lysyl-[protein] + CoA + H(+)</text>
        <dbReference type="Rhea" id="RHEA:45948"/>
        <dbReference type="Rhea" id="RHEA-COMP:9752"/>
        <dbReference type="Rhea" id="RHEA-COMP:10731"/>
        <dbReference type="ChEBI" id="CHEBI:15378"/>
        <dbReference type="ChEBI" id="CHEBI:29969"/>
        <dbReference type="ChEBI" id="CHEBI:57287"/>
        <dbReference type="ChEBI" id="CHEBI:57288"/>
        <dbReference type="ChEBI" id="CHEBI:61930"/>
        <dbReference type="EC" id="2.3.1.48"/>
    </reaction>
</comment>
<feature type="compositionally biased region" description="Polar residues" evidence="13">
    <location>
        <begin position="1160"/>
        <end position="1170"/>
    </location>
</feature>
<keyword evidence="8" id="KW-0156">Chromatin regulator</keyword>
<evidence type="ECO:0000256" key="7">
    <source>
        <dbReference type="ARBA" id="ARBA00022833"/>
    </source>
</evidence>
<dbReference type="Pfam" id="PF02135">
    <property type="entry name" value="zf-TAZ"/>
    <property type="match status" value="2"/>
</dbReference>
<dbReference type="GO" id="GO:0004402">
    <property type="term" value="F:histone acetyltransferase activity"/>
    <property type="evidence" value="ECO:0007669"/>
    <property type="project" value="InterPro"/>
</dbReference>
<dbReference type="Proteomes" id="UP001515480">
    <property type="component" value="Unassembled WGS sequence"/>
</dbReference>
<dbReference type="InterPro" id="IPR022003">
    <property type="entry name" value="RST"/>
</dbReference>
<dbReference type="InterPro" id="IPR035898">
    <property type="entry name" value="TAZ_dom_sf"/>
</dbReference>
<evidence type="ECO:0000256" key="5">
    <source>
        <dbReference type="ARBA" id="ARBA00022723"/>
    </source>
</evidence>
<dbReference type="InterPro" id="IPR013083">
    <property type="entry name" value="Znf_RING/FYVE/PHD"/>
</dbReference>
<reference evidence="16 17" key="1">
    <citation type="journal article" date="2024" name="Science">
        <title>Giant polyketide synthase enzymes in the biosynthesis of giant marine polyether toxins.</title>
        <authorList>
            <person name="Fallon T.R."/>
            <person name="Shende V.V."/>
            <person name="Wierzbicki I.H."/>
            <person name="Pendleton A.L."/>
            <person name="Watervoot N.F."/>
            <person name="Auber R.P."/>
            <person name="Gonzalez D.J."/>
            <person name="Wisecaver J.H."/>
            <person name="Moore B.S."/>
        </authorList>
    </citation>
    <scope>NUCLEOTIDE SEQUENCE [LARGE SCALE GENOMIC DNA]</scope>
    <source>
        <strain evidence="16 17">12B1</strain>
    </source>
</reference>
<evidence type="ECO:0000256" key="9">
    <source>
        <dbReference type="ARBA" id="ARBA00023015"/>
    </source>
</evidence>
<evidence type="ECO:0000256" key="10">
    <source>
        <dbReference type="ARBA" id="ARBA00023163"/>
    </source>
</evidence>
<evidence type="ECO:0000256" key="2">
    <source>
        <dbReference type="ARBA" id="ARBA00004123"/>
    </source>
</evidence>
<organism evidence="16 17">
    <name type="scientific">Prymnesium parvum</name>
    <name type="common">Toxic golden alga</name>
    <dbReference type="NCBI Taxonomy" id="97485"/>
    <lineage>
        <taxon>Eukaryota</taxon>
        <taxon>Haptista</taxon>
        <taxon>Haptophyta</taxon>
        <taxon>Prymnesiophyceae</taxon>
        <taxon>Prymnesiales</taxon>
        <taxon>Prymnesiaceae</taxon>
        <taxon>Prymnesium</taxon>
    </lineage>
</organism>
<evidence type="ECO:0000313" key="16">
    <source>
        <dbReference type="EMBL" id="KAL1508785.1"/>
    </source>
</evidence>
<dbReference type="SMART" id="SM00551">
    <property type="entry name" value="ZnF_TAZ"/>
    <property type="match status" value="2"/>
</dbReference>
<keyword evidence="10" id="KW-0804">Transcription</keyword>
<feature type="domain" description="TAZ-type" evidence="14">
    <location>
        <begin position="229"/>
        <end position="306"/>
    </location>
</feature>
<evidence type="ECO:0000256" key="1">
    <source>
        <dbReference type="ARBA" id="ARBA00002581"/>
    </source>
</evidence>
<dbReference type="InterPro" id="IPR031162">
    <property type="entry name" value="CBP_P300_HAT"/>
</dbReference>
<sequence>MAGSVSLPDLIKAIRGQIPNDKCDLLEGLVQRLQRREVRLNRQEFLHKVRDIAGDDAPALRLALKQLAMERNSNSDSTSSASMPTLDNLCSSAAPAEASPAPAAAGVPAAAAAGPSADAVVGMNGLAAREAGGGATAASLPFDAAAPAASSGFAADGAATARSDAAAPPFALDAQSRCSALPNGGDAAAEGARGGTEAEGARGGGVAPPPSGGSSQPATGMPATLGQSNASGQQRLEVAAAAVLVHAASCKDSACLVPHCNKMKKIHSHFLECSVQDCAICKKLKPLTYIHAKHCTASAGECVIPYCARSKQELQRLMQQRASGQRASGAAAATGAPLMGQPAAPAQGIVAPQPSFGSGGVAMMGMAPPMAPLDARPDGTVQAQAHYLLVLAHVMKCTSSSCSVPECSSTKGLVTNHTRQCRAGDACTYPRCALSKRLMRHHRECPDQACPICLPLRRRLAAAKMNSQPPPAAAAAAAAAATQQTGPPRRKQSKRKKEEEEEEAGGKRKRKDSLGQNGMLKDSRLNGKKRALGSGASTEHEAQIVAEYDVLESGFCVSVLMANGRRQSAGDEARGEWRSGVVMRTYTSAYEDEPVYDIMMRDGKEEKGVSHSRCRMVCSVCLSDKRIFRPPPMFCEKCFTAIHQRWSYWEEGGEEGGLKLCKRCFSDIKASPKPDQLLTDLAHRSNLKIDNFVEKKEKDRPEYVDNWVQCDECHSWMHWTCGLYKGEDTPDDCLFFCDHCRATRGRSLPVELRVPGSEALPETVLSQRLQKTLKDDLAALGVTCSPVTVRVVSNVQTVTKFDNQPGVAKGSNGKTGKEFPYRSKCILAFQRVEGHEVCFFAMYVQEYGSDCPEPNTNRVYISYLDSVRYFQSSPEGNRTTVYHSMLIAYLAYARELGFTHGHIWVSPPKQGDDYIFYAHPEVMINKRMGLLKLKEWYERMLETAKQRQVVVDYQDMTEEFKDIESVDDIPMFSGDHWALSITNKMEAAKRKEEDKAGAGVKKKGPVAAPPAAGSEQPGGTPSPAAQNGTRSAGAIVNGPSKAGSSTETKQDEQLLNQITEEMRSMRNHFIVVTLIELKKGQQRATIEDPVPLMSNDFVDTRSAFLEKCQMYHWQFDELRNAQHSTLMLLYYLHGMHRDAKKRIADAASKAETGQGHAPVVQTSAQPGASDSRSRSSKIEMAMQDWSQLLAHANEASQNETWELPPEELFQRILAQINRSKRDILQEKYNACCEPSATAQTRSVFIRVLKRIAESFMSCLLQMQHGGRDGLTSATGGGQSAQ</sequence>
<dbReference type="GO" id="GO:0005667">
    <property type="term" value="C:transcription regulator complex"/>
    <property type="evidence" value="ECO:0007669"/>
    <property type="project" value="TreeGrafter"/>
</dbReference>
<dbReference type="EMBL" id="JBGBPQ010000016">
    <property type="protein sequence ID" value="KAL1508785.1"/>
    <property type="molecule type" value="Genomic_DNA"/>
</dbReference>
<feature type="compositionally biased region" description="Polar residues" evidence="13">
    <location>
        <begin position="1017"/>
        <end position="1030"/>
    </location>
</feature>
<dbReference type="SUPFAM" id="SSF57933">
    <property type="entry name" value="TAZ domain"/>
    <property type="match status" value="2"/>
</dbReference>
<accession>A0AB34IXX2</accession>
<dbReference type="PROSITE" id="PS50134">
    <property type="entry name" value="ZF_TAZ"/>
    <property type="match status" value="2"/>
</dbReference>
<evidence type="ECO:0000256" key="8">
    <source>
        <dbReference type="ARBA" id="ARBA00022853"/>
    </source>
</evidence>
<proteinExistence type="predicted"/>
<dbReference type="Pfam" id="PF08214">
    <property type="entry name" value="HAT_KAT11"/>
    <property type="match status" value="1"/>
</dbReference>
<dbReference type="GO" id="GO:0005634">
    <property type="term" value="C:nucleus"/>
    <property type="evidence" value="ECO:0007669"/>
    <property type="project" value="UniProtKB-SubCell"/>
</dbReference>
<feature type="region of interest" description="Disordered" evidence="13">
    <location>
        <begin position="988"/>
        <end position="1052"/>
    </location>
</feature>
<dbReference type="InterPro" id="IPR013178">
    <property type="entry name" value="Histone_AcTrfase_Rtt109/CBP"/>
</dbReference>
<feature type="domain" description="CBP/p300-type HAT" evidence="15">
    <location>
        <begin position="754"/>
        <end position="1137"/>
    </location>
</feature>
<feature type="region of interest" description="Disordered" evidence="13">
    <location>
        <begin position="1146"/>
        <end position="1176"/>
    </location>
</feature>
<dbReference type="Gene3D" id="3.30.40.10">
    <property type="entry name" value="Zinc/RING finger domain, C3HC4 (zinc finger)"/>
    <property type="match status" value="1"/>
</dbReference>
<evidence type="ECO:0000313" key="17">
    <source>
        <dbReference type="Proteomes" id="UP001515480"/>
    </source>
</evidence>
<dbReference type="Gene3D" id="1.20.1020.10">
    <property type="entry name" value="TAZ domain"/>
    <property type="match status" value="2"/>
</dbReference>
<evidence type="ECO:0000256" key="6">
    <source>
        <dbReference type="ARBA" id="ARBA00022771"/>
    </source>
</evidence>
<feature type="region of interest" description="Disordered" evidence="13">
    <location>
        <begin position="464"/>
        <end position="538"/>
    </location>
</feature>